<name>A0A382QSA7_9ZZZZ</name>
<evidence type="ECO:0000256" key="2">
    <source>
        <dbReference type="ARBA" id="ARBA00023002"/>
    </source>
</evidence>
<dbReference type="InterPro" id="IPR051122">
    <property type="entry name" value="SDR_DHRS6-like"/>
</dbReference>
<reference evidence="3" key="1">
    <citation type="submission" date="2018-05" db="EMBL/GenBank/DDBJ databases">
        <authorList>
            <person name="Lanie J.A."/>
            <person name="Ng W.-L."/>
            <person name="Kazmierczak K.M."/>
            <person name="Andrzejewski T.M."/>
            <person name="Davidsen T.M."/>
            <person name="Wayne K.J."/>
            <person name="Tettelin H."/>
            <person name="Glass J.I."/>
            <person name="Rusch D."/>
            <person name="Podicherti R."/>
            <person name="Tsui H.-C.T."/>
            <person name="Winkler M.E."/>
        </authorList>
    </citation>
    <scope>NUCLEOTIDE SEQUENCE</scope>
</reference>
<sequence length="254" mass="27833">MYLKKINLKNKTALVTGAGKGIGKACAIALAEAGANLVIISRTKKDLDKVSKIIRKFKSKCIYYVCDVTNYHQIKEIINKQKRIDILVNNAGSNIPEHFTKVKKKNMELLVKLNTMSTFNLAQLCTIKMLETKNRKKIGGSIINMSSQMGHVGGPIRSVYNMTKFGLEGLTKGMAIDLAKNNIRVNTVCPTFVDTPMTKGFFKNKKFKVEVLKKIPLGRIAQVSDVATAVAFLASDASSMITGTSLLVDGGWTA</sequence>
<dbReference type="PANTHER" id="PTHR43477">
    <property type="entry name" value="DIHYDROANTICAPSIN 7-DEHYDROGENASE"/>
    <property type="match status" value="1"/>
</dbReference>
<protein>
    <recommendedName>
        <fullName evidence="4">Oxidoreductase</fullName>
    </recommendedName>
</protein>
<evidence type="ECO:0008006" key="4">
    <source>
        <dbReference type="Google" id="ProtNLM"/>
    </source>
</evidence>
<dbReference type="Gene3D" id="3.40.50.720">
    <property type="entry name" value="NAD(P)-binding Rossmann-like Domain"/>
    <property type="match status" value="1"/>
</dbReference>
<dbReference type="PRINTS" id="PR00080">
    <property type="entry name" value="SDRFAMILY"/>
</dbReference>
<evidence type="ECO:0000313" key="3">
    <source>
        <dbReference type="EMBL" id="SVC87790.1"/>
    </source>
</evidence>
<dbReference type="InterPro" id="IPR036291">
    <property type="entry name" value="NAD(P)-bd_dom_sf"/>
</dbReference>
<dbReference type="PANTHER" id="PTHR43477:SF1">
    <property type="entry name" value="DIHYDROANTICAPSIN 7-DEHYDROGENASE"/>
    <property type="match status" value="1"/>
</dbReference>
<dbReference type="SUPFAM" id="SSF51735">
    <property type="entry name" value="NAD(P)-binding Rossmann-fold domains"/>
    <property type="match status" value="1"/>
</dbReference>
<dbReference type="AlphaFoldDB" id="A0A382QSA7"/>
<accession>A0A382QSA7</accession>
<organism evidence="3">
    <name type="scientific">marine metagenome</name>
    <dbReference type="NCBI Taxonomy" id="408172"/>
    <lineage>
        <taxon>unclassified sequences</taxon>
        <taxon>metagenomes</taxon>
        <taxon>ecological metagenomes</taxon>
    </lineage>
</organism>
<keyword evidence="2" id="KW-0560">Oxidoreductase</keyword>
<dbReference type="CDD" id="cd05233">
    <property type="entry name" value="SDR_c"/>
    <property type="match status" value="1"/>
</dbReference>
<dbReference type="Pfam" id="PF13561">
    <property type="entry name" value="adh_short_C2"/>
    <property type="match status" value="1"/>
</dbReference>
<dbReference type="GO" id="GO:0016491">
    <property type="term" value="F:oxidoreductase activity"/>
    <property type="evidence" value="ECO:0007669"/>
    <property type="project" value="UniProtKB-KW"/>
</dbReference>
<feature type="non-terminal residue" evidence="3">
    <location>
        <position position="254"/>
    </location>
</feature>
<gene>
    <name evidence="3" type="ORF">METZ01_LOCUS340644</name>
</gene>
<dbReference type="InterPro" id="IPR020904">
    <property type="entry name" value="Sc_DH/Rdtase_CS"/>
</dbReference>
<proteinExistence type="inferred from homology"/>
<evidence type="ECO:0000256" key="1">
    <source>
        <dbReference type="ARBA" id="ARBA00006484"/>
    </source>
</evidence>
<dbReference type="PROSITE" id="PS00061">
    <property type="entry name" value="ADH_SHORT"/>
    <property type="match status" value="1"/>
</dbReference>
<dbReference type="EMBL" id="UINC01116211">
    <property type="protein sequence ID" value="SVC87790.1"/>
    <property type="molecule type" value="Genomic_DNA"/>
</dbReference>
<dbReference type="FunFam" id="3.40.50.720:FF:000084">
    <property type="entry name" value="Short-chain dehydrogenase reductase"/>
    <property type="match status" value="1"/>
</dbReference>
<dbReference type="PRINTS" id="PR00081">
    <property type="entry name" value="GDHRDH"/>
</dbReference>
<dbReference type="InterPro" id="IPR002347">
    <property type="entry name" value="SDR_fam"/>
</dbReference>
<comment type="similarity">
    <text evidence="1">Belongs to the short-chain dehydrogenases/reductases (SDR) family.</text>
</comment>